<dbReference type="Proteomes" id="UP000250235">
    <property type="component" value="Unassembled WGS sequence"/>
</dbReference>
<keyword evidence="2" id="KW-1185">Reference proteome</keyword>
<name>A0A2Z7BWI3_9LAMI</name>
<gene>
    <name evidence="1" type="ORF">F511_33161</name>
</gene>
<accession>A0A2Z7BWI3</accession>
<evidence type="ECO:0000313" key="2">
    <source>
        <dbReference type="Proteomes" id="UP000250235"/>
    </source>
</evidence>
<organism evidence="1 2">
    <name type="scientific">Dorcoceras hygrometricum</name>
    <dbReference type="NCBI Taxonomy" id="472368"/>
    <lineage>
        <taxon>Eukaryota</taxon>
        <taxon>Viridiplantae</taxon>
        <taxon>Streptophyta</taxon>
        <taxon>Embryophyta</taxon>
        <taxon>Tracheophyta</taxon>
        <taxon>Spermatophyta</taxon>
        <taxon>Magnoliopsida</taxon>
        <taxon>eudicotyledons</taxon>
        <taxon>Gunneridae</taxon>
        <taxon>Pentapetalae</taxon>
        <taxon>asterids</taxon>
        <taxon>lamiids</taxon>
        <taxon>Lamiales</taxon>
        <taxon>Gesneriaceae</taxon>
        <taxon>Didymocarpoideae</taxon>
        <taxon>Trichosporeae</taxon>
        <taxon>Loxocarpinae</taxon>
        <taxon>Dorcoceras</taxon>
    </lineage>
</organism>
<dbReference type="OrthoDB" id="8048545at2759"/>
<dbReference type="AlphaFoldDB" id="A0A2Z7BWI3"/>
<reference evidence="1 2" key="1">
    <citation type="journal article" date="2015" name="Proc. Natl. Acad. Sci. U.S.A.">
        <title>The resurrection genome of Boea hygrometrica: A blueprint for survival of dehydration.</title>
        <authorList>
            <person name="Xiao L."/>
            <person name="Yang G."/>
            <person name="Zhang L."/>
            <person name="Yang X."/>
            <person name="Zhao S."/>
            <person name="Ji Z."/>
            <person name="Zhou Q."/>
            <person name="Hu M."/>
            <person name="Wang Y."/>
            <person name="Chen M."/>
            <person name="Xu Y."/>
            <person name="Jin H."/>
            <person name="Xiao X."/>
            <person name="Hu G."/>
            <person name="Bao F."/>
            <person name="Hu Y."/>
            <person name="Wan P."/>
            <person name="Li L."/>
            <person name="Deng X."/>
            <person name="Kuang T."/>
            <person name="Xiang C."/>
            <person name="Zhu J.K."/>
            <person name="Oliver M.J."/>
            <person name="He Y."/>
        </authorList>
    </citation>
    <scope>NUCLEOTIDE SEQUENCE [LARGE SCALE GENOMIC DNA]</scope>
    <source>
        <strain evidence="2">cv. XS01</strain>
    </source>
</reference>
<evidence type="ECO:0008006" key="3">
    <source>
        <dbReference type="Google" id="ProtNLM"/>
    </source>
</evidence>
<evidence type="ECO:0000313" key="1">
    <source>
        <dbReference type="EMBL" id="KZV38754.1"/>
    </source>
</evidence>
<protein>
    <recommendedName>
        <fullName evidence="3">Dystroglycan-like</fullName>
    </recommendedName>
</protein>
<sequence length="480" mass="53027">MAFSLFVNTVHVCFESVLAMENQGIVAMFESLVATGLRGFLGCPTVIHEAALLEFFENGSVRDGLVVSTVNGVTVKISEQLLAEMFELPVEGLTDLTEIPKDLVFDARSIVSLSEETVCAVEESEPNVANEPAVESNAEEVTLTSADDVDFIINQVVTETAQIGADEEELNGGDETVSGSVIGTERPVVTPSDTDEEMETIDVGTDVGDQQLQTFDAADSRTNAAADYFVEEPTEEMETEIVEQSADEAMSLEEILMTILVDCPLPSAGVEITKITLGESISIPGAEEGDWYKTGLPKIPEDAKGKASLQEKDPVKGNPVKEQILLIIADIECLVQLREQVIDEVDKFFNSFRFKKLPLLQIEEISAKEALILSWAETDSMRVALQRRMFILMKYRELLLRKFLEARKINFAPDDGSSATDLKILDWLSDIHSFVLDELKEHMMKHGLKWDRTCCSKVFEDAARDRGVVIARSNINFPSK</sequence>
<dbReference type="EMBL" id="KV001738">
    <property type="protein sequence ID" value="KZV38754.1"/>
    <property type="molecule type" value="Genomic_DNA"/>
</dbReference>
<proteinExistence type="predicted"/>